<evidence type="ECO:0000256" key="1">
    <source>
        <dbReference type="SAM" id="SignalP"/>
    </source>
</evidence>
<dbReference type="Pfam" id="PF16315">
    <property type="entry name" value="DUF4955"/>
    <property type="match status" value="1"/>
</dbReference>
<dbReference type="InterPro" id="IPR011050">
    <property type="entry name" value="Pectin_lyase_fold/virulence"/>
</dbReference>
<name>L1NLA2_9BACT</name>
<dbReference type="STRING" id="1127699.HMPREF9151_00114"/>
<evidence type="ECO:0000259" key="3">
    <source>
        <dbReference type="Pfam" id="PF16315"/>
    </source>
</evidence>
<dbReference type="InterPro" id="IPR024535">
    <property type="entry name" value="RHGA/B-epi-like_pectate_lyase"/>
</dbReference>
<dbReference type="InterPro" id="IPR012334">
    <property type="entry name" value="Pectin_lyas_fold"/>
</dbReference>
<dbReference type="InterPro" id="IPR032532">
    <property type="entry name" value="DUF4955"/>
</dbReference>
<proteinExistence type="predicted"/>
<sequence length="594" mass="65701">MKTLQVIALLLALRSTSHAQSQTDCQAWKEYAGKLPSNVLLDFSYAGYKMGEQAPPDVSTLNYTVYNVCDYGAVPNDNISDRAALETIINKIGKNKQEAKAVIYFPEGDFILHTKDDDVNGKSYSIDLLMGHVVLKGAGRDRTRLIMADPNLPTDPTKLYSSPVMISIRNNGENPPVLARVTGSAEKGEFSLKVDNTDALAVGSWVILQLTNPAPALIRKELGRAPAPTMTNLINTGVQVIEYHCIKSKTADSITFCEPMMHEVDPQWGWEIANYKHFENVGVEDLTFVGNAKDHFVHHGSWQDDGAYKPLNMIRLVNSWVRRVGFQSVSEALTIDRSANCSVLDVTITGRRGHSAVRAQGSTRIFIGKVLDVSSGYLSEEKSRYADNAGQYHACGVSKQSIGCVIWNCEWGVDGCFEAHATQPRATLFDICKGGFMQYRMGGDKSQLPNHLNDLIIWNFNATATSKKTSVPFLWWDNRNLWLKAMPPTIIGFHGNIDIQFPATQVKRDDNHGQAVSPYSLYARQLSERLGGQLPQWLEELSTGNIPSAVHRPEVASTDADESKIYSLEGCYLGNSLNVLPAGIYIINGRKVVR</sequence>
<dbReference type="Gene3D" id="2.160.20.10">
    <property type="entry name" value="Single-stranded right-handed beta-helix, Pectin lyase-like"/>
    <property type="match status" value="1"/>
</dbReference>
<keyword evidence="5" id="KW-1185">Reference proteome</keyword>
<dbReference type="RefSeq" id="WP_009162556.1">
    <property type="nucleotide sequence ID" value="NZ_KB290997.1"/>
</dbReference>
<evidence type="ECO:0008006" key="6">
    <source>
        <dbReference type="Google" id="ProtNLM"/>
    </source>
</evidence>
<dbReference type="HOGENOM" id="CLU_019301_0_0_10"/>
<feature type="domain" description="DUF4955" evidence="3">
    <location>
        <begin position="390"/>
        <end position="541"/>
    </location>
</feature>
<dbReference type="EMBL" id="AMEP01000014">
    <property type="protein sequence ID" value="EKY04050.1"/>
    <property type="molecule type" value="Genomic_DNA"/>
</dbReference>
<protein>
    <recommendedName>
        <fullName evidence="6">DUF4955 domain-containing protein</fullName>
    </recommendedName>
</protein>
<dbReference type="PATRIC" id="fig|1127699.3.peg.99"/>
<reference evidence="4 5" key="1">
    <citation type="submission" date="2012-05" db="EMBL/GenBank/DDBJ databases">
        <authorList>
            <person name="Weinstock G."/>
            <person name="Sodergren E."/>
            <person name="Lobos E.A."/>
            <person name="Fulton L."/>
            <person name="Fulton R."/>
            <person name="Courtney L."/>
            <person name="Fronick C."/>
            <person name="O'Laughlin M."/>
            <person name="Godfrey J."/>
            <person name="Wilson R.M."/>
            <person name="Miner T."/>
            <person name="Farmer C."/>
            <person name="Delehaunty K."/>
            <person name="Cordes M."/>
            <person name="Minx P."/>
            <person name="Tomlinson C."/>
            <person name="Chen J."/>
            <person name="Wollam A."/>
            <person name="Pepin K.H."/>
            <person name="Bhonagiri V."/>
            <person name="Zhang X."/>
            <person name="Suruliraj S."/>
            <person name="Warren W."/>
            <person name="Mitreva M."/>
            <person name="Mardis E.R."/>
            <person name="Wilson R.K."/>
        </authorList>
    </citation>
    <scope>NUCLEOTIDE SEQUENCE [LARGE SCALE GENOMIC DNA]</scope>
    <source>
        <strain evidence="4 5">F0055</strain>
    </source>
</reference>
<evidence type="ECO:0000313" key="4">
    <source>
        <dbReference type="EMBL" id="EKY04050.1"/>
    </source>
</evidence>
<feature type="signal peptide" evidence="1">
    <location>
        <begin position="1"/>
        <end position="19"/>
    </location>
</feature>
<dbReference type="Pfam" id="PF12708">
    <property type="entry name" value="Pect-lyase_RHGA_epim"/>
    <property type="match status" value="1"/>
</dbReference>
<evidence type="ECO:0000313" key="5">
    <source>
        <dbReference type="Proteomes" id="UP000010433"/>
    </source>
</evidence>
<evidence type="ECO:0000259" key="2">
    <source>
        <dbReference type="Pfam" id="PF12708"/>
    </source>
</evidence>
<accession>L1NLA2</accession>
<dbReference type="SUPFAM" id="SSF51126">
    <property type="entry name" value="Pectin lyase-like"/>
    <property type="match status" value="1"/>
</dbReference>
<dbReference type="Proteomes" id="UP000010433">
    <property type="component" value="Unassembled WGS sequence"/>
</dbReference>
<organism evidence="4 5">
    <name type="scientific">Hoylesella saccharolytica F0055</name>
    <dbReference type="NCBI Taxonomy" id="1127699"/>
    <lineage>
        <taxon>Bacteria</taxon>
        <taxon>Pseudomonadati</taxon>
        <taxon>Bacteroidota</taxon>
        <taxon>Bacteroidia</taxon>
        <taxon>Bacteroidales</taxon>
        <taxon>Prevotellaceae</taxon>
        <taxon>Hoylesella</taxon>
    </lineage>
</organism>
<dbReference type="AlphaFoldDB" id="L1NLA2"/>
<keyword evidence="1" id="KW-0732">Signal</keyword>
<gene>
    <name evidence="4" type="ORF">HMPREF9151_00114</name>
</gene>
<feature type="domain" description="Rhamnogalacturonase A/B/Epimerase-like pectate lyase" evidence="2">
    <location>
        <begin position="66"/>
        <end position="114"/>
    </location>
</feature>
<comment type="caution">
    <text evidence="4">The sequence shown here is derived from an EMBL/GenBank/DDBJ whole genome shotgun (WGS) entry which is preliminary data.</text>
</comment>
<feature type="chain" id="PRO_5003955357" description="DUF4955 domain-containing protein" evidence="1">
    <location>
        <begin position="20"/>
        <end position="594"/>
    </location>
</feature>